<feature type="compositionally biased region" description="Low complexity" evidence="1">
    <location>
        <begin position="50"/>
        <end position="59"/>
    </location>
</feature>
<dbReference type="EMBL" id="CP117811">
    <property type="protein sequence ID" value="WDE96640.1"/>
    <property type="molecule type" value="Genomic_DNA"/>
</dbReference>
<reference evidence="3 4" key="1">
    <citation type="submission" date="2023-02" db="EMBL/GenBank/DDBJ databases">
        <title>Genome sequence of Lentisphaera profundi SAORIC-696.</title>
        <authorList>
            <person name="Kim e."/>
            <person name="Cho J.-C."/>
            <person name="Choi A."/>
            <person name="Kang I."/>
        </authorList>
    </citation>
    <scope>NUCLEOTIDE SEQUENCE [LARGE SCALE GENOMIC DNA]</scope>
    <source>
        <strain evidence="3 4">SAORIC-696</strain>
    </source>
</reference>
<evidence type="ECO:0000256" key="1">
    <source>
        <dbReference type="SAM" id="MobiDB-lite"/>
    </source>
</evidence>
<sequence>MNKRLLVLGLGVLIYLLANQSEPAINKPVQSPPKVQQELKVKVIMPRPKSAAVKSPAPAQDDVPHQGQLPPIEASYRQTIGFRAYALAMEERGALFLMKSKNKGEFHHLNYRGGKVETMTLAQLKSRGLSSRTRLLGKEPALQKLQKEAVQEGARGSVFLLVPTHFEAIIAQEFFAKSPLTQGLLSIKGQYAFTHSGFVLKINQVATKQGLHKLNFSLKL</sequence>
<protein>
    <submittedName>
        <fullName evidence="3">Uncharacterized protein</fullName>
    </submittedName>
</protein>
<proteinExistence type="predicted"/>
<feature type="chain" id="PRO_5045268832" evidence="2">
    <location>
        <begin position="21"/>
        <end position="220"/>
    </location>
</feature>
<dbReference type="RefSeq" id="WP_274150705.1">
    <property type="nucleotide sequence ID" value="NZ_CP117811.1"/>
</dbReference>
<organism evidence="3 4">
    <name type="scientific">Lentisphaera profundi</name>
    <dbReference type="NCBI Taxonomy" id="1658616"/>
    <lineage>
        <taxon>Bacteria</taxon>
        <taxon>Pseudomonadati</taxon>
        <taxon>Lentisphaerota</taxon>
        <taxon>Lentisphaeria</taxon>
        <taxon>Lentisphaerales</taxon>
        <taxon>Lentisphaeraceae</taxon>
        <taxon>Lentisphaera</taxon>
    </lineage>
</organism>
<evidence type="ECO:0000313" key="3">
    <source>
        <dbReference type="EMBL" id="WDE96640.1"/>
    </source>
</evidence>
<name>A0ABY7VTT8_9BACT</name>
<keyword evidence="2" id="KW-0732">Signal</keyword>
<evidence type="ECO:0000256" key="2">
    <source>
        <dbReference type="SAM" id="SignalP"/>
    </source>
</evidence>
<keyword evidence="4" id="KW-1185">Reference proteome</keyword>
<gene>
    <name evidence="3" type="ORF">PQO03_01490</name>
</gene>
<feature type="region of interest" description="Disordered" evidence="1">
    <location>
        <begin position="50"/>
        <end position="69"/>
    </location>
</feature>
<evidence type="ECO:0000313" key="4">
    <source>
        <dbReference type="Proteomes" id="UP001214250"/>
    </source>
</evidence>
<feature type="signal peptide" evidence="2">
    <location>
        <begin position="1"/>
        <end position="20"/>
    </location>
</feature>
<accession>A0ABY7VTT8</accession>
<dbReference type="Proteomes" id="UP001214250">
    <property type="component" value="Chromosome 1"/>
</dbReference>